<evidence type="ECO:0000313" key="5">
    <source>
        <dbReference type="Proteomes" id="UP000555393"/>
    </source>
</evidence>
<name>A0A841LU30_9HYPH</name>
<dbReference type="PROSITE" id="PS50404">
    <property type="entry name" value="GST_NTER"/>
    <property type="match status" value="1"/>
</dbReference>
<feature type="domain" description="GST C-terminal" evidence="3">
    <location>
        <begin position="96"/>
        <end position="230"/>
    </location>
</feature>
<dbReference type="SUPFAM" id="SSF52833">
    <property type="entry name" value="Thioredoxin-like"/>
    <property type="match status" value="1"/>
</dbReference>
<dbReference type="InterPro" id="IPR004045">
    <property type="entry name" value="Glutathione_S-Trfase_N"/>
</dbReference>
<comment type="subunit">
    <text evidence="1">Homodimer.</text>
</comment>
<dbReference type="SFLD" id="SFLDS00019">
    <property type="entry name" value="Glutathione_Transferase_(cytos"/>
    <property type="match status" value="1"/>
</dbReference>
<dbReference type="InterPro" id="IPR004046">
    <property type="entry name" value="GST_C"/>
</dbReference>
<dbReference type="PANTHER" id="PTHR43969:SF9">
    <property type="entry name" value="GLUTATHIONE S TRANSFERASE D10, ISOFORM A-RELATED"/>
    <property type="match status" value="1"/>
</dbReference>
<dbReference type="InterPro" id="IPR010987">
    <property type="entry name" value="Glutathione-S-Trfase_C-like"/>
</dbReference>
<dbReference type="AlphaFoldDB" id="A0A841LU30"/>
<evidence type="ECO:0000256" key="1">
    <source>
        <dbReference type="ARBA" id="ARBA00011738"/>
    </source>
</evidence>
<evidence type="ECO:0000259" key="2">
    <source>
        <dbReference type="PROSITE" id="PS50404"/>
    </source>
</evidence>
<dbReference type="Proteomes" id="UP000555393">
    <property type="component" value="Unassembled WGS sequence"/>
</dbReference>
<sequence length="238" mass="27160">MKVLLPAVMLTLFHHPMSSGSRYTRLILNEYDVDAELIEERPWARRKEFLAINPAATLPVLLAENDLPVIGASVIAEYLDETRGALKRNRRLLPESPMERAEVRRLVDWFLVKFENEVTRHLVRERVYKLQMSAEVGGSAPDSTAIRAARTNIRQHMKYLDWLAATRDWLAGGHATYSDMAAASAISILDYLGEIDWAETPAARDWYARMKSRPSFRPLLNDRIRGLAPVAHYGDLDF</sequence>
<dbReference type="SFLD" id="SFLDG00358">
    <property type="entry name" value="Main_(cytGST)"/>
    <property type="match status" value="1"/>
</dbReference>
<gene>
    <name evidence="4" type="ORF">FHS77_000515</name>
</gene>
<dbReference type="InterPro" id="IPR036282">
    <property type="entry name" value="Glutathione-S-Trfase_C_sf"/>
</dbReference>
<dbReference type="Gene3D" id="1.20.1050.10">
    <property type="match status" value="1"/>
</dbReference>
<comment type="caution">
    <text evidence="4">The sequence shown here is derived from an EMBL/GenBank/DDBJ whole genome shotgun (WGS) entry which is preliminary data.</text>
</comment>
<dbReference type="GO" id="GO:0006749">
    <property type="term" value="P:glutathione metabolic process"/>
    <property type="evidence" value="ECO:0007669"/>
    <property type="project" value="TreeGrafter"/>
</dbReference>
<evidence type="ECO:0000313" key="4">
    <source>
        <dbReference type="EMBL" id="MBB6260007.1"/>
    </source>
</evidence>
<proteinExistence type="predicted"/>
<accession>A0A841LU30</accession>
<dbReference type="Pfam" id="PF14497">
    <property type="entry name" value="GST_C_3"/>
    <property type="match status" value="1"/>
</dbReference>
<protein>
    <submittedName>
        <fullName evidence="4">Glutathione S-transferase</fullName>
        <ecNumber evidence="4">2.5.1.18</ecNumber>
    </submittedName>
</protein>
<dbReference type="EC" id="2.5.1.18" evidence="4"/>
<dbReference type="SUPFAM" id="SSF47616">
    <property type="entry name" value="GST C-terminal domain-like"/>
    <property type="match status" value="1"/>
</dbReference>
<dbReference type="CDD" id="cd00570">
    <property type="entry name" value="GST_N_family"/>
    <property type="match status" value="1"/>
</dbReference>
<dbReference type="PROSITE" id="PS50405">
    <property type="entry name" value="GST_CTER"/>
    <property type="match status" value="1"/>
</dbReference>
<organism evidence="4 5">
    <name type="scientific">Paenochrobactrum gallinarii</name>
    <dbReference type="NCBI Taxonomy" id="643673"/>
    <lineage>
        <taxon>Bacteria</taxon>
        <taxon>Pseudomonadati</taxon>
        <taxon>Pseudomonadota</taxon>
        <taxon>Alphaproteobacteria</taxon>
        <taxon>Hyphomicrobiales</taxon>
        <taxon>Brucellaceae</taxon>
        <taxon>Paenochrobactrum</taxon>
    </lineage>
</organism>
<dbReference type="PANTHER" id="PTHR43969">
    <property type="entry name" value="GLUTATHIONE S TRANSFERASE D10, ISOFORM A-RELATED"/>
    <property type="match status" value="1"/>
</dbReference>
<reference evidence="4 5" key="1">
    <citation type="submission" date="2020-08" db="EMBL/GenBank/DDBJ databases">
        <title>Genomic Encyclopedia of Type Strains, Phase IV (KMG-IV): sequencing the most valuable type-strain genomes for metagenomic binning, comparative biology and taxonomic classification.</title>
        <authorList>
            <person name="Goeker M."/>
        </authorList>
    </citation>
    <scope>NUCLEOTIDE SEQUENCE [LARGE SCALE GENOMIC DNA]</scope>
    <source>
        <strain evidence="4 5">DSM 22336</strain>
    </source>
</reference>
<dbReference type="CDD" id="cd00299">
    <property type="entry name" value="GST_C_family"/>
    <property type="match status" value="1"/>
</dbReference>
<dbReference type="EMBL" id="JACIIU010000001">
    <property type="protein sequence ID" value="MBB6260007.1"/>
    <property type="molecule type" value="Genomic_DNA"/>
</dbReference>
<evidence type="ECO:0000259" key="3">
    <source>
        <dbReference type="PROSITE" id="PS50405"/>
    </source>
</evidence>
<dbReference type="GO" id="GO:0004364">
    <property type="term" value="F:glutathione transferase activity"/>
    <property type="evidence" value="ECO:0007669"/>
    <property type="project" value="UniProtKB-EC"/>
</dbReference>
<dbReference type="InterPro" id="IPR036249">
    <property type="entry name" value="Thioredoxin-like_sf"/>
</dbReference>
<keyword evidence="5" id="KW-1185">Reference proteome</keyword>
<dbReference type="Pfam" id="PF13409">
    <property type="entry name" value="GST_N_2"/>
    <property type="match status" value="1"/>
</dbReference>
<feature type="domain" description="GST N-terminal" evidence="2">
    <location>
        <begin position="8"/>
        <end position="87"/>
    </location>
</feature>
<dbReference type="InterPro" id="IPR040079">
    <property type="entry name" value="Glutathione_S-Trfase"/>
</dbReference>
<keyword evidence="4" id="KW-0808">Transferase</keyword>
<dbReference type="Gene3D" id="3.40.30.10">
    <property type="entry name" value="Glutaredoxin"/>
    <property type="match status" value="1"/>
</dbReference>